<dbReference type="RefSeq" id="WP_089279166.1">
    <property type="nucleotide sequence ID" value="NZ_FZON01000039.1"/>
</dbReference>
<dbReference type="GO" id="GO:0008168">
    <property type="term" value="F:methyltransferase activity"/>
    <property type="evidence" value="ECO:0007669"/>
    <property type="project" value="UniProtKB-KW"/>
</dbReference>
<dbReference type="GO" id="GO:0032259">
    <property type="term" value="P:methylation"/>
    <property type="evidence" value="ECO:0007669"/>
    <property type="project" value="UniProtKB-KW"/>
</dbReference>
<sequence>MTDPETIRLYDARAKDYASVTEGNGPDATLRAFLAALPPNARVLDLGCGPGRSAGILAAAGHTVEAWDASEGMVALASKQPGVTARLADFNALTAQSAYDAIWANFSLLHAPRADMPRHLAAIRHALKPGGLAHVAVKEGTGSQRDTLGRLYTYYTEPELSLLLTQADLTPGPFRHGEGMGLDKVMAPWISVTAHA</sequence>
<dbReference type="SUPFAM" id="SSF53335">
    <property type="entry name" value="S-adenosyl-L-methionine-dependent methyltransferases"/>
    <property type="match status" value="1"/>
</dbReference>
<keyword evidence="2 4" id="KW-0808">Transferase</keyword>
<dbReference type="EMBL" id="FZON01000039">
    <property type="protein sequence ID" value="SNS88611.1"/>
    <property type="molecule type" value="Genomic_DNA"/>
</dbReference>
<gene>
    <name evidence="4" type="ORF">SAMN04488078_103943</name>
</gene>
<dbReference type="InterPro" id="IPR029063">
    <property type="entry name" value="SAM-dependent_MTases_sf"/>
</dbReference>
<evidence type="ECO:0000256" key="2">
    <source>
        <dbReference type="ARBA" id="ARBA00022679"/>
    </source>
</evidence>
<protein>
    <submittedName>
        <fullName evidence="4">Methyltransferase domain-containing protein</fullName>
    </submittedName>
</protein>
<dbReference type="AlphaFoldDB" id="A0A239I548"/>
<evidence type="ECO:0000256" key="1">
    <source>
        <dbReference type="ARBA" id="ARBA00022603"/>
    </source>
</evidence>
<name>A0A239I548_9RHOB</name>
<dbReference type="Proteomes" id="UP000198440">
    <property type="component" value="Unassembled WGS sequence"/>
</dbReference>
<dbReference type="InterPro" id="IPR041698">
    <property type="entry name" value="Methyltransf_25"/>
</dbReference>
<evidence type="ECO:0000313" key="4">
    <source>
        <dbReference type="EMBL" id="SNS88611.1"/>
    </source>
</evidence>
<dbReference type="Gene3D" id="3.40.50.150">
    <property type="entry name" value="Vaccinia Virus protein VP39"/>
    <property type="match status" value="1"/>
</dbReference>
<reference evidence="4 5" key="1">
    <citation type="submission" date="2017-06" db="EMBL/GenBank/DDBJ databases">
        <authorList>
            <person name="Kim H.J."/>
            <person name="Triplett B.A."/>
        </authorList>
    </citation>
    <scope>NUCLEOTIDE SEQUENCE [LARGE SCALE GENOMIC DNA]</scope>
    <source>
        <strain evidence="4 5">DSM 11445</strain>
    </source>
</reference>
<evidence type="ECO:0000313" key="5">
    <source>
        <dbReference type="Proteomes" id="UP000198440"/>
    </source>
</evidence>
<organism evidence="4 5">
    <name type="scientific">Antarctobacter heliothermus</name>
    <dbReference type="NCBI Taxonomy" id="74033"/>
    <lineage>
        <taxon>Bacteria</taxon>
        <taxon>Pseudomonadati</taxon>
        <taxon>Pseudomonadota</taxon>
        <taxon>Alphaproteobacteria</taxon>
        <taxon>Rhodobacterales</taxon>
        <taxon>Roseobacteraceae</taxon>
        <taxon>Antarctobacter</taxon>
    </lineage>
</organism>
<dbReference type="OrthoDB" id="9804312at2"/>
<dbReference type="PANTHER" id="PTHR43861:SF1">
    <property type="entry name" value="TRANS-ACONITATE 2-METHYLTRANSFERASE"/>
    <property type="match status" value="1"/>
</dbReference>
<feature type="domain" description="Methyltransferase" evidence="3">
    <location>
        <begin position="43"/>
        <end position="131"/>
    </location>
</feature>
<evidence type="ECO:0000259" key="3">
    <source>
        <dbReference type="Pfam" id="PF13649"/>
    </source>
</evidence>
<dbReference type="CDD" id="cd02440">
    <property type="entry name" value="AdoMet_MTases"/>
    <property type="match status" value="1"/>
</dbReference>
<dbReference type="PANTHER" id="PTHR43861">
    <property type="entry name" value="TRANS-ACONITATE 2-METHYLTRANSFERASE-RELATED"/>
    <property type="match status" value="1"/>
</dbReference>
<proteinExistence type="predicted"/>
<accession>A0A239I548</accession>
<keyword evidence="1 4" id="KW-0489">Methyltransferase</keyword>
<dbReference type="Pfam" id="PF13649">
    <property type="entry name" value="Methyltransf_25"/>
    <property type="match status" value="1"/>
</dbReference>